<dbReference type="EMBL" id="CP012159">
    <property type="protein sequence ID" value="AKT38324.1"/>
    <property type="molecule type" value="Genomic_DNA"/>
</dbReference>
<dbReference type="RefSeq" id="WP_050430563.1">
    <property type="nucleotide sequence ID" value="NZ_CP012159.1"/>
</dbReference>
<sequence length="132" mass="15001">MMTQLEAIVDRVVVEGYGDWVDLCGITIQVSQGLGLPDKAPDALEEEVLKNTLEVLDYVLSNGLMVVGEFGRTMADFVPWGFTVPEALTRIEKEWREQGRDPQLWEICWFENTAAGNERALRSGFIKVIRRR</sequence>
<reference evidence="1 2" key="1">
    <citation type="submission" date="2015-07" db="EMBL/GenBank/DDBJ databases">
        <title>Genome analysis of myxobacterium Chondromyces crocatus Cm c5 reveals a high potential for natural compound synthesis and the genetic basis for the loss of fruiting body formation.</title>
        <authorList>
            <person name="Zaburannyi N."/>
            <person name="Bunk B."/>
            <person name="Maier J."/>
            <person name="Overmann J."/>
            <person name="Mueller R."/>
        </authorList>
    </citation>
    <scope>NUCLEOTIDE SEQUENCE [LARGE SCALE GENOMIC DNA]</scope>
    <source>
        <strain evidence="1 2">Cm c5</strain>
    </source>
</reference>
<evidence type="ECO:0000313" key="2">
    <source>
        <dbReference type="Proteomes" id="UP000067626"/>
    </source>
</evidence>
<keyword evidence="2" id="KW-1185">Reference proteome</keyword>
<accession>A0A0K1EBU5</accession>
<organism evidence="1 2">
    <name type="scientific">Chondromyces crocatus</name>
    <dbReference type="NCBI Taxonomy" id="52"/>
    <lineage>
        <taxon>Bacteria</taxon>
        <taxon>Pseudomonadati</taxon>
        <taxon>Myxococcota</taxon>
        <taxon>Polyangia</taxon>
        <taxon>Polyangiales</taxon>
        <taxon>Polyangiaceae</taxon>
        <taxon>Chondromyces</taxon>
    </lineage>
</organism>
<dbReference type="STRING" id="52.CMC5_024690"/>
<dbReference type="OrthoDB" id="3078424at2"/>
<protein>
    <submittedName>
        <fullName evidence="1">Uncharacterized protein</fullName>
    </submittedName>
</protein>
<proteinExistence type="predicted"/>
<name>A0A0K1EBU5_CHOCO</name>
<dbReference type="AlphaFoldDB" id="A0A0K1EBU5"/>
<dbReference type="KEGG" id="ccro:CMC5_024690"/>
<dbReference type="Proteomes" id="UP000067626">
    <property type="component" value="Chromosome"/>
</dbReference>
<evidence type="ECO:0000313" key="1">
    <source>
        <dbReference type="EMBL" id="AKT38324.1"/>
    </source>
</evidence>
<gene>
    <name evidence="1" type="ORF">CMC5_024690</name>
</gene>